<evidence type="ECO:0000256" key="3">
    <source>
        <dbReference type="ARBA" id="ARBA00023125"/>
    </source>
</evidence>
<dbReference type="GO" id="GO:0000981">
    <property type="term" value="F:DNA-binding transcription factor activity, RNA polymerase II-specific"/>
    <property type="evidence" value="ECO:0007669"/>
    <property type="project" value="TreeGrafter"/>
</dbReference>
<gene>
    <name evidence="7" type="ORF">M569_17664</name>
</gene>
<evidence type="ECO:0000313" key="8">
    <source>
        <dbReference type="Proteomes" id="UP000015453"/>
    </source>
</evidence>
<proteinExistence type="predicted"/>
<sequence length="184" mass="20964">MARSRIKYELISDDRTRRETFKKRKKGLFKKLNELKVLCNIDVCGVIIDDTRGQQPEVWPSHHDATRVIQRFDELPSSSKSVNMLDQTRYLRLNVARINSNLEKESSKVRSWEKELFLGRCLMDDGAVKAAATDDDDDAAFGLEEMLRLVEMKIVLVDRRIAEIGIPSTSTAKQRDGKGKAPLG</sequence>
<dbReference type="Gene3D" id="3.40.1810.10">
    <property type="entry name" value="Transcription factor, MADS-box"/>
    <property type="match status" value="1"/>
</dbReference>
<keyword evidence="2" id="KW-0805">Transcription regulation</keyword>
<accession>S8DCS1</accession>
<dbReference type="AlphaFoldDB" id="S8DCS1"/>
<reference evidence="7 8" key="1">
    <citation type="journal article" date="2013" name="BMC Genomics">
        <title>The miniature genome of a carnivorous plant Genlisea aurea contains a low number of genes and short non-coding sequences.</title>
        <authorList>
            <person name="Leushkin E.V."/>
            <person name="Sutormin R.A."/>
            <person name="Nabieva E.R."/>
            <person name="Penin A.A."/>
            <person name="Kondrashov A.S."/>
            <person name="Logacheva M.D."/>
        </authorList>
    </citation>
    <scope>NUCLEOTIDE SEQUENCE [LARGE SCALE GENOMIC DNA]</scope>
</reference>
<dbReference type="EMBL" id="AUSU01010568">
    <property type="protein sequence ID" value="EPS57157.1"/>
    <property type="molecule type" value="Genomic_DNA"/>
</dbReference>
<name>S8DCS1_9LAMI</name>
<evidence type="ECO:0000256" key="2">
    <source>
        <dbReference type="ARBA" id="ARBA00023015"/>
    </source>
</evidence>
<dbReference type="PRINTS" id="PR00404">
    <property type="entry name" value="MADSDOMAIN"/>
</dbReference>
<keyword evidence="4" id="KW-0804">Transcription</keyword>
<keyword evidence="3" id="KW-0238">DNA-binding</keyword>
<feature type="domain" description="MADS-box" evidence="6">
    <location>
        <begin position="1"/>
        <end position="51"/>
    </location>
</feature>
<dbReference type="SUPFAM" id="SSF55455">
    <property type="entry name" value="SRF-like"/>
    <property type="match status" value="1"/>
</dbReference>
<evidence type="ECO:0000256" key="5">
    <source>
        <dbReference type="ARBA" id="ARBA00023242"/>
    </source>
</evidence>
<evidence type="ECO:0000256" key="4">
    <source>
        <dbReference type="ARBA" id="ARBA00023163"/>
    </source>
</evidence>
<dbReference type="GO" id="GO:0046983">
    <property type="term" value="F:protein dimerization activity"/>
    <property type="evidence" value="ECO:0007669"/>
    <property type="project" value="InterPro"/>
</dbReference>
<dbReference type="GO" id="GO:0005634">
    <property type="term" value="C:nucleus"/>
    <property type="evidence" value="ECO:0007669"/>
    <property type="project" value="UniProtKB-SubCell"/>
</dbReference>
<dbReference type="Proteomes" id="UP000015453">
    <property type="component" value="Unassembled WGS sequence"/>
</dbReference>
<evidence type="ECO:0000256" key="1">
    <source>
        <dbReference type="ARBA" id="ARBA00004123"/>
    </source>
</evidence>
<dbReference type="Pfam" id="PF00319">
    <property type="entry name" value="SRF-TF"/>
    <property type="match status" value="1"/>
</dbReference>
<dbReference type="GO" id="GO:0000978">
    <property type="term" value="F:RNA polymerase II cis-regulatory region sequence-specific DNA binding"/>
    <property type="evidence" value="ECO:0007669"/>
    <property type="project" value="TreeGrafter"/>
</dbReference>
<evidence type="ECO:0000313" key="7">
    <source>
        <dbReference type="EMBL" id="EPS57157.1"/>
    </source>
</evidence>
<dbReference type="OrthoDB" id="3919at2759"/>
<dbReference type="InterPro" id="IPR036879">
    <property type="entry name" value="TF_MADSbox_sf"/>
</dbReference>
<evidence type="ECO:0000259" key="6">
    <source>
        <dbReference type="PROSITE" id="PS50066"/>
    </source>
</evidence>
<comment type="subcellular location">
    <subcellularLocation>
        <location evidence="1">Nucleus</location>
    </subcellularLocation>
</comment>
<keyword evidence="8" id="KW-1185">Reference proteome</keyword>
<dbReference type="PANTHER" id="PTHR11945">
    <property type="entry name" value="MADS BOX PROTEIN"/>
    <property type="match status" value="1"/>
</dbReference>
<comment type="caution">
    <text evidence="7">The sequence shown here is derived from an EMBL/GenBank/DDBJ whole genome shotgun (WGS) entry which is preliminary data.</text>
</comment>
<keyword evidence="5" id="KW-0539">Nucleus</keyword>
<dbReference type="InterPro" id="IPR002100">
    <property type="entry name" value="TF_MADSbox"/>
</dbReference>
<dbReference type="PANTHER" id="PTHR11945:SF387">
    <property type="entry name" value="AGAMOUS-LIKE MADS-BOX PROTEIN AGL80"/>
    <property type="match status" value="1"/>
</dbReference>
<dbReference type="PROSITE" id="PS50066">
    <property type="entry name" value="MADS_BOX_2"/>
    <property type="match status" value="1"/>
</dbReference>
<dbReference type="SMART" id="SM00432">
    <property type="entry name" value="MADS"/>
    <property type="match status" value="1"/>
</dbReference>
<protein>
    <recommendedName>
        <fullName evidence="6">MADS-box domain-containing protein</fullName>
    </recommendedName>
</protein>
<organism evidence="7 8">
    <name type="scientific">Genlisea aurea</name>
    <dbReference type="NCBI Taxonomy" id="192259"/>
    <lineage>
        <taxon>Eukaryota</taxon>
        <taxon>Viridiplantae</taxon>
        <taxon>Streptophyta</taxon>
        <taxon>Embryophyta</taxon>
        <taxon>Tracheophyta</taxon>
        <taxon>Spermatophyta</taxon>
        <taxon>Magnoliopsida</taxon>
        <taxon>eudicotyledons</taxon>
        <taxon>Gunneridae</taxon>
        <taxon>Pentapetalae</taxon>
        <taxon>asterids</taxon>
        <taxon>lamiids</taxon>
        <taxon>Lamiales</taxon>
        <taxon>Lentibulariaceae</taxon>
        <taxon>Genlisea</taxon>
    </lineage>
</organism>